<dbReference type="GeneID" id="78736780"/>
<sequence length="43" mass="4731">MDPEVVAPVRRADMGRSLAERIGRVPKGVGRRLVSIVNESRSL</sequence>
<dbReference type="RefSeq" id="WP_013680048.1">
    <property type="nucleotide sequence ID" value="NC_015315.1"/>
</dbReference>
<dbReference type="HOGENOM" id="CLU_3228042_0_0_2"/>
<evidence type="ECO:0000313" key="1">
    <source>
        <dbReference type="EMBL" id="AEA12712.1"/>
    </source>
</evidence>
<reference evidence="1 2" key="1">
    <citation type="journal article" date="2011" name="J. Bacteriol.">
        <title>Complete genome sequence of the thermoacidophilic crenarchaeon Thermoproteus uzoniensis 768-20.</title>
        <authorList>
            <person name="Mardanov A.V."/>
            <person name="Gumerov V.M."/>
            <person name="Beletsky A.V."/>
            <person name="Prokofeva M.I."/>
            <person name="Bonch-Osmolovskaya E.A."/>
            <person name="Ravin N.V."/>
            <person name="Skryabin K.G."/>
        </authorList>
    </citation>
    <scope>NUCLEOTIDE SEQUENCE [LARGE SCALE GENOMIC DNA]</scope>
    <source>
        <strain evidence="1 2">768-20</strain>
    </source>
</reference>
<reference key="2">
    <citation type="submission" date="2011-03" db="EMBL/GenBank/DDBJ databases">
        <title>Complete genome sequence of the thermoacidophilic crenarchaeon Thermoproteus uzoniensis 768-20.</title>
        <authorList>
            <person name="Mardanov A.V."/>
            <person name="Gumerov V.M."/>
            <person name="Beletsky A.V."/>
            <person name="Prokofeva M.I."/>
            <person name="Bonch-Osmolovskaya E.A."/>
            <person name="Ravin N.V."/>
            <person name="Skryabin K.G."/>
        </authorList>
    </citation>
    <scope>NUCLEOTIDE SEQUENCE</scope>
    <source>
        <strain>768-20</strain>
    </source>
</reference>
<dbReference type="EMBL" id="CP002590">
    <property type="protein sequence ID" value="AEA12712.1"/>
    <property type="molecule type" value="Genomic_DNA"/>
</dbReference>
<dbReference type="STRING" id="999630.TUZN_1235"/>
<protein>
    <submittedName>
        <fullName evidence="1">Uncharacterized protein</fullName>
    </submittedName>
</protein>
<gene>
    <name evidence="1" type="ordered locus">TUZN_1235</name>
</gene>
<organism evidence="1 2">
    <name type="scientific">Thermoproteus uzoniensis (strain 768-20)</name>
    <dbReference type="NCBI Taxonomy" id="999630"/>
    <lineage>
        <taxon>Archaea</taxon>
        <taxon>Thermoproteota</taxon>
        <taxon>Thermoprotei</taxon>
        <taxon>Thermoproteales</taxon>
        <taxon>Thermoproteaceae</taxon>
        <taxon>Thermoproteus</taxon>
    </lineage>
</organism>
<evidence type="ECO:0000313" key="2">
    <source>
        <dbReference type="Proteomes" id="UP000008138"/>
    </source>
</evidence>
<dbReference type="AlphaFoldDB" id="F2L0P7"/>
<keyword evidence="2" id="KW-1185">Reference proteome</keyword>
<dbReference type="KEGG" id="tuz:TUZN_1235"/>
<dbReference type="Proteomes" id="UP000008138">
    <property type="component" value="Chromosome"/>
</dbReference>
<name>F2L0P7_THEU7</name>
<accession>F2L0P7</accession>
<proteinExistence type="predicted"/>